<dbReference type="SUPFAM" id="SSF81901">
    <property type="entry name" value="HCP-like"/>
    <property type="match status" value="2"/>
</dbReference>
<dbReference type="InterPro" id="IPR053301">
    <property type="entry name" value="F-box_motif"/>
</dbReference>
<proteinExistence type="predicted"/>
<evidence type="ECO:0000313" key="2">
    <source>
        <dbReference type="Proteomes" id="UP000251213"/>
    </source>
</evidence>
<reference evidence="1 2" key="2">
    <citation type="submission" date="2018-06" db="EMBL/GenBank/DDBJ databases">
        <authorList>
            <person name="Zhirakovskaya E."/>
        </authorList>
    </citation>
    <scope>NUCLEOTIDE SEQUENCE [LARGE SCALE GENOMIC DNA]</scope>
    <source>
        <strain evidence="1 2">FBKL4.011</strain>
    </source>
</reference>
<protein>
    <submittedName>
        <fullName evidence="1">Uncharacterized protein</fullName>
    </submittedName>
</protein>
<dbReference type="Proteomes" id="UP000251213">
    <property type="component" value="Unassembled WGS sequence"/>
</dbReference>
<dbReference type="Pfam" id="PF08238">
    <property type="entry name" value="Sel1"/>
    <property type="match status" value="8"/>
</dbReference>
<dbReference type="SMART" id="SM00671">
    <property type="entry name" value="SEL1"/>
    <property type="match status" value="5"/>
</dbReference>
<dbReference type="InterPro" id="IPR011990">
    <property type="entry name" value="TPR-like_helical_dom_sf"/>
</dbReference>
<dbReference type="OrthoDB" id="9816559at2"/>
<dbReference type="PANTHER" id="PTHR45088:SF1">
    <property type="entry name" value="OS04G0476000 PROTEIN"/>
    <property type="match status" value="1"/>
</dbReference>
<accession>A0A364K780</accession>
<keyword evidence="2" id="KW-1185">Reference proteome</keyword>
<gene>
    <name evidence="1" type="ORF">DL897_03980</name>
</gene>
<dbReference type="AlphaFoldDB" id="A0A364K780"/>
<dbReference type="PANTHER" id="PTHR45088">
    <property type="entry name" value="OSJNBA0022H21.17 PROTEIN"/>
    <property type="match status" value="1"/>
</dbReference>
<reference evidence="1 2" key="1">
    <citation type="submission" date="2018-06" db="EMBL/GenBank/DDBJ databases">
        <title>Thermoflavimicrobium daqus sp. nov., a thermophilic microbe isolated from Moutai-flavour Daqu.</title>
        <authorList>
            <person name="Wang X."/>
            <person name="Zhou H."/>
        </authorList>
    </citation>
    <scope>NUCLEOTIDE SEQUENCE [LARGE SCALE GENOMIC DNA]</scope>
    <source>
        <strain evidence="1 2">FBKL4.011</strain>
    </source>
</reference>
<evidence type="ECO:0000313" key="1">
    <source>
        <dbReference type="EMBL" id="RAL26165.1"/>
    </source>
</evidence>
<comment type="caution">
    <text evidence="1">The sequence shown here is derived from an EMBL/GenBank/DDBJ whole genome shotgun (WGS) entry which is preliminary data.</text>
</comment>
<dbReference type="EMBL" id="QJKK01000002">
    <property type="protein sequence ID" value="RAL26165.1"/>
    <property type="molecule type" value="Genomic_DNA"/>
</dbReference>
<sequence>MRGITMQNYYQSLGIYPDDTSNKSEKQLRSAAGSGDIESIRDLGIRLMIEGQRWLKEAAEQGDLIAMEAYGQLLIAMGQKKQGKKWIKIVANKVDKTKCTEQMRKLGEVLLRIGLKEQGWEWLEEAADLGDIGTMKYLGEQFIHQGNTRRGKKWLEKAIGLGDIEAMKMLGRHCIQIDDRNLPSEKGLEWLRMAAQLGDIEAMKILGKYLFTGSAVKVVRFEKEGKRWLRKAAELGDVEAMKTLGENLVIGGAVKKDAVEGKKWLVKVAERGDIDARENLGEYLINGIFLKKDIEEGKKWLLKAAEDGSEVAKRELALRLFFVEEDKDGEGRKWLEKAAETGEILSMGLLGNELLEAGEKEAGMKWLKEAYRRITAGFFPFGRRYGQYLLFEKEGYKDHELMSARINAENGKMALKRDAHLGDIESMRILGQVYMEQGDEEEGNKWARLAELFEKIKFIVEEDKKSKK</sequence>
<dbReference type="Gene3D" id="1.25.40.10">
    <property type="entry name" value="Tetratricopeptide repeat domain"/>
    <property type="match status" value="2"/>
</dbReference>
<dbReference type="InterPro" id="IPR006597">
    <property type="entry name" value="Sel1-like"/>
</dbReference>
<name>A0A364K780_9BACL</name>
<organism evidence="1 2">
    <name type="scientific">Thermoflavimicrobium daqui</name>
    <dbReference type="NCBI Taxonomy" id="2137476"/>
    <lineage>
        <taxon>Bacteria</taxon>
        <taxon>Bacillati</taxon>
        <taxon>Bacillota</taxon>
        <taxon>Bacilli</taxon>
        <taxon>Bacillales</taxon>
        <taxon>Thermoactinomycetaceae</taxon>
        <taxon>Thermoflavimicrobium</taxon>
    </lineage>
</organism>